<dbReference type="InterPro" id="IPR007119">
    <property type="entry name" value="Phage_tail_spike_N"/>
</dbReference>
<dbReference type="AlphaFoldDB" id="E6SKI8"/>
<feature type="domain" description="Tail spike" evidence="1">
    <location>
        <begin position="110"/>
        <end position="361"/>
    </location>
</feature>
<gene>
    <name evidence="2" type="ordered locus">Tmar_0050</name>
</gene>
<reference evidence="2 3" key="1">
    <citation type="journal article" date="2010" name="Stand. Genomic Sci.">
        <title>Complete genome sequence of Thermaerobacter marianensis type strain (7p75a).</title>
        <authorList>
            <person name="Han C."/>
            <person name="Gu W."/>
            <person name="Zhang X."/>
            <person name="Lapidus A."/>
            <person name="Nolan M."/>
            <person name="Copeland A."/>
            <person name="Lucas S."/>
            <person name="Del Rio T.G."/>
            <person name="Tice H."/>
            <person name="Cheng J.F."/>
            <person name="Tapia R."/>
            <person name="Goodwin L."/>
            <person name="Pitluck S."/>
            <person name="Pagani I."/>
            <person name="Ivanova N."/>
            <person name="Mavromatis K."/>
            <person name="Mikhailova N."/>
            <person name="Pati A."/>
            <person name="Chen A."/>
            <person name="Palaniappan K."/>
            <person name="Land M."/>
            <person name="Hauser L."/>
            <person name="Chang Y.J."/>
            <person name="Jeffries C.D."/>
            <person name="Schneider S."/>
            <person name="Rohde M."/>
            <person name="Goker M."/>
            <person name="Pukall R."/>
            <person name="Woyke T."/>
            <person name="Bristow J."/>
            <person name="Eisen J.A."/>
            <person name="Markowitz V."/>
            <person name="Hugenholtz P."/>
            <person name="Kyrpides N.C."/>
            <person name="Klenk H.P."/>
            <person name="Detter J.C."/>
        </authorList>
    </citation>
    <scope>NUCLEOTIDE SEQUENCE [LARGE SCALE GENOMIC DNA]</scope>
    <source>
        <strain evidence="3">ATCC 700841 / DSM 12885 / JCM 10246 / 7p75a</strain>
    </source>
</reference>
<dbReference type="Pfam" id="PF06605">
    <property type="entry name" value="Prophage_tail"/>
    <property type="match status" value="1"/>
</dbReference>
<name>E6SKI8_THEM7</name>
<dbReference type="STRING" id="644966.Tmar_0050"/>
<dbReference type="EMBL" id="CP002344">
    <property type="protein sequence ID" value="ADU50175.1"/>
    <property type="molecule type" value="Genomic_DNA"/>
</dbReference>
<dbReference type="OrthoDB" id="5090100at2"/>
<dbReference type="InterPro" id="IPR010572">
    <property type="entry name" value="Tail_dom"/>
</dbReference>
<dbReference type="Proteomes" id="UP000008915">
    <property type="component" value="Chromosome"/>
</dbReference>
<dbReference type="HOGENOM" id="CLU_578621_0_0_9"/>
<dbReference type="NCBIfam" id="TIGR01665">
    <property type="entry name" value="put_anti_recept"/>
    <property type="match status" value="2"/>
</dbReference>
<sequence length="472" mass="52980">MLQVMVLDRNEVVRAVLGDAPGACPVLEDLHTEDLENADITYEFAVPADHPDAWKIENGGYIIIRDLDGLLQLLRVVRVEQTNDQDGKQLRQVLAENAALELNGTIVPPQTLRGVSAEQAMAAVLSATRWQPGIVEWAGIQDLVIDQHTTALALVHQIRQKYGGEIRWRVEWDRGRATGRYVDLLRQRGRRTGKRVEYRKDIDEMRVIEDTSELVTAMIGLGRSDDSGRRLTFVGVEWSTAKGDPVDKPLGQEWVGDPEALQRWGLPGGRHLMGVYEDSEETDPARLLQKTWDALQERIKSRYTYEITAVALERIAGLEHEAVRLGDTVTVHNFDVDPPLVLEARVVKLERSYTDPTRDRVYLGYYEPSKLGRAVLDSAERQVRRLRTVVQTIQARDEPALVDITYGPDGRFQKAVSGGWWWEAEYTTGPTGQVVASKITERRPDGTTVAWTLEYDASGRLIRATPAVTAAS</sequence>
<evidence type="ECO:0000259" key="1">
    <source>
        <dbReference type="Pfam" id="PF06605"/>
    </source>
</evidence>
<dbReference type="KEGG" id="tmr:Tmar_0050"/>
<keyword evidence="3" id="KW-1185">Reference proteome</keyword>
<accession>E6SKI8</accession>
<proteinExistence type="predicted"/>
<organism evidence="2 3">
    <name type="scientific">Thermaerobacter marianensis (strain ATCC 700841 / DSM 12885 / JCM 10246 / 7p75a)</name>
    <dbReference type="NCBI Taxonomy" id="644966"/>
    <lineage>
        <taxon>Bacteria</taxon>
        <taxon>Bacillati</taxon>
        <taxon>Bacillota</taxon>
        <taxon>Clostridia</taxon>
        <taxon>Eubacteriales</taxon>
        <taxon>Clostridiales Family XVII. Incertae Sedis</taxon>
        <taxon>Thermaerobacter</taxon>
    </lineage>
</organism>
<protein>
    <submittedName>
        <fullName evidence="2">Phage minor structural protein</fullName>
    </submittedName>
</protein>
<evidence type="ECO:0000313" key="3">
    <source>
        <dbReference type="Proteomes" id="UP000008915"/>
    </source>
</evidence>
<evidence type="ECO:0000313" key="2">
    <source>
        <dbReference type="EMBL" id="ADU50175.1"/>
    </source>
</evidence>
<dbReference type="RefSeq" id="WP_013494481.1">
    <property type="nucleotide sequence ID" value="NC_014831.1"/>
</dbReference>
<dbReference type="eggNOG" id="COG4926">
    <property type="taxonomic scope" value="Bacteria"/>
</dbReference>
<reference evidence="3" key="2">
    <citation type="journal article" date="2010" name="Stand. Genomic Sci.">
        <title>Complete genome sequence of Thermaerobacter marianensis type strain (7p75aT).</title>
        <authorList>
            <person name="Han C."/>
            <person name="Gu W."/>
            <person name="Zhang X."/>
            <person name="Lapidus A."/>
            <person name="Nolan M."/>
            <person name="Copeland A."/>
            <person name="Lucas S."/>
            <person name="Glavina Del Rio T."/>
            <person name="Tice H."/>
            <person name="Cheng J."/>
            <person name="Tapia R."/>
            <person name="Goodwin L."/>
            <person name="Pitluck S."/>
            <person name="Pagani I."/>
            <person name="Ivanova N."/>
            <person name="Mavromatis K."/>
            <person name="Mikhailova N."/>
            <person name="Pati A."/>
            <person name="Chen A."/>
            <person name="Palaniappan K."/>
            <person name="Land M."/>
            <person name="Hauser L."/>
            <person name="Chang Y."/>
            <person name="Jeffries C."/>
            <person name="Schneider S."/>
            <person name="Rohde M."/>
            <person name="Goker M."/>
            <person name="Pukall R."/>
            <person name="Woyke T."/>
            <person name="Bristow J."/>
            <person name="Eisen J."/>
            <person name="Markowitz V."/>
            <person name="Hugenholtz P."/>
            <person name="Kyrpides N."/>
            <person name="Klenk H."/>
            <person name="Detter J."/>
        </authorList>
    </citation>
    <scope>NUCLEOTIDE SEQUENCE [LARGE SCALE GENOMIC DNA]</scope>
    <source>
        <strain evidence="3">ATCC 700841 / DSM 12885 / JCM 10246 / 7p75a</strain>
    </source>
</reference>